<name>A0A8D8FDA3_CULPI</name>
<dbReference type="EMBL" id="HBUE01055487">
    <property type="protein sequence ID" value="CAG6466288.1"/>
    <property type="molecule type" value="Transcribed_RNA"/>
</dbReference>
<reference evidence="1" key="1">
    <citation type="submission" date="2021-05" db="EMBL/GenBank/DDBJ databases">
        <authorList>
            <person name="Alioto T."/>
            <person name="Alioto T."/>
            <person name="Gomez Garrido J."/>
        </authorList>
    </citation>
    <scope>NUCLEOTIDE SEQUENCE</scope>
</reference>
<proteinExistence type="predicted"/>
<accession>A0A8D8FDA3</accession>
<sequence>MSSLTVVNDLSSDHLPVLFSVDVAVPFLRSLPTTRCYNRANWPAFQRIVNEKIDLNSPVATNLDSPAGINRCIEFFTSTLLEAEAATVPVVPVRTYEDAKFPESARQLVTLRNTRRLSGTAHAIHCSAR</sequence>
<dbReference type="AlphaFoldDB" id="A0A8D8FDA3"/>
<evidence type="ECO:0000313" key="1">
    <source>
        <dbReference type="EMBL" id="CAG6466288.1"/>
    </source>
</evidence>
<protein>
    <submittedName>
        <fullName evidence="1">(northern house mosquito) hypothetical protein</fullName>
    </submittedName>
</protein>
<organism evidence="1">
    <name type="scientific">Culex pipiens</name>
    <name type="common">House mosquito</name>
    <dbReference type="NCBI Taxonomy" id="7175"/>
    <lineage>
        <taxon>Eukaryota</taxon>
        <taxon>Metazoa</taxon>
        <taxon>Ecdysozoa</taxon>
        <taxon>Arthropoda</taxon>
        <taxon>Hexapoda</taxon>
        <taxon>Insecta</taxon>
        <taxon>Pterygota</taxon>
        <taxon>Neoptera</taxon>
        <taxon>Endopterygota</taxon>
        <taxon>Diptera</taxon>
        <taxon>Nematocera</taxon>
        <taxon>Culicoidea</taxon>
        <taxon>Culicidae</taxon>
        <taxon>Culicinae</taxon>
        <taxon>Culicini</taxon>
        <taxon>Culex</taxon>
        <taxon>Culex</taxon>
    </lineage>
</organism>